<organism evidence="1 2">
    <name type="scientific">Parablautia muri</name>
    <dbReference type="NCBI Taxonomy" id="2320879"/>
    <lineage>
        <taxon>Bacteria</taxon>
        <taxon>Bacillati</taxon>
        <taxon>Bacillota</taxon>
        <taxon>Clostridia</taxon>
        <taxon>Lachnospirales</taxon>
        <taxon>Lachnospiraceae</taxon>
        <taxon>Parablautia</taxon>
    </lineage>
</organism>
<comment type="caution">
    <text evidence="1">The sequence shown here is derived from an EMBL/GenBank/DDBJ whole genome shotgun (WGS) entry which is preliminary data.</text>
</comment>
<feature type="non-terminal residue" evidence="1">
    <location>
        <position position="1"/>
    </location>
</feature>
<dbReference type="EMBL" id="QZDT01000202">
    <property type="protein sequence ID" value="NBJ95736.1"/>
    <property type="molecule type" value="Genomic_DNA"/>
</dbReference>
<evidence type="ECO:0000313" key="1">
    <source>
        <dbReference type="EMBL" id="NBJ95736.1"/>
    </source>
</evidence>
<reference evidence="1" key="1">
    <citation type="submission" date="2018-09" db="EMBL/GenBank/DDBJ databases">
        <title>Murine metabolic-syndrome-specific gut microbial biobank.</title>
        <authorList>
            <person name="Liu C."/>
        </authorList>
    </citation>
    <scope>NUCLEOTIDE SEQUENCE</scope>
    <source>
        <strain evidence="1">D42-62</strain>
    </source>
</reference>
<gene>
    <name evidence="1" type="ORF">D5281_25410</name>
</gene>
<dbReference type="Proteomes" id="UP001154420">
    <property type="component" value="Unassembled WGS sequence"/>
</dbReference>
<keyword evidence="2" id="KW-1185">Reference proteome</keyword>
<name>A0A9X5BL47_9FIRM</name>
<evidence type="ECO:0000313" key="2">
    <source>
        <dbReference type="Proteomes" id="UP001154420"/>
    </source>
</evidence>
<protein>
    <submittedName>
        <fullName evidence="1">IS21 family transposase</fullName>
    </submittedName>
</protein>
<dbReference type="AlphaFoldDB" id="A0A9X5BL47"/>
<dbReference type="PANTHER" id="PTHR35004">
    <property type="entry name" value="TRANSPOSASE RV3428C-RELATED"/>
    <property type="match status" value="1"/>
</dbReference>
<sequence length="164" mass="18279">FFGGTPVKIVCDNLKTGVTLHPKRGEIIRNEAYLSLGGYYSAAIMPAGVKKPKQKASVEGCVGKIATAVIAKLRNDVFTSLAALNAGIRKAVKEFNDKPFQKRPGSRRSIFEMEEKPYLRTLPLIPYEVCEWSYGHKVGSSSHIWWNKGQYSIQIYRLQGGCQI</sequence>
<proteinExistence type="predicted"/>
<accession>A0A9X5BL47</accession>
<dbReference type="PANTHER" id="PTHR35004:SF8">
    <property type="entry name" value="TRANSPOSASE RV3428C-RELATED"/>
    <property type="match status" value="1"/>
</dbReference>